<evidence type="ECO:0000313" key="3">
    <source>
        <dbReference type="EMBL" id="MFC7332847.1"/>
    </source>
</evidence>
<gene>
    <name evidence="3" type="ORF">ACFQPS_06700</name>
</gene>
<feature type="region of interest" description="Disordered" evidence="1">
    <location>
        <begin position="132"/>
        <end position="175"/>
    </location>
</feature>
<dbReference type="Gene3D" id="3.90.50.10">
    <property type="entry name" value="Photosynthetic Reaction Center, subunit H, domain 2"/>
    <property type="match status" value="2"/>
</dbReference>
<proteinExistence type="predicted"/>
<evidence type="ECO:0000256" key="1">
    <source>
        <dbReference type="SAM" id="MobiDB-lite"/>
    </source>
</evidence>
<dbReference type="SUPFAM" id="SSF50346">
    <property type="entry name" value="PRC-barrel domain"/>
    <property type="match status" value="2"/>
</dbReference>
<organism evidence="3 4">
    <name type="scientific">Rhodocista pekingensis</name>
    <dbReference type="NCBI Taxonomy" id="201185"/>
    <lineage>
        <taxon>Bacteria</taxon>
        <taxon>Pseudomonadati</taxon>
        <taxon>Pseudomonadota</taxon>
        <taxon>Alphaproteobacteria</taxon>
        <taxon>Rhodospirillales</taxon>
        <taxon>Azospirillaceae</taxon>
        <taxon>Rhodocista</taxon>
    </lineage>
</organism>
<dbReference type="Proteomes" id="UP001596456">
    <property type="component" value="Unassembled WGS sequence"/>
</dbReference>
<comment type="caution">
    <text evidence="3">The sequence shown here is derived from an EMBL/GenBank/DDBJ whole genome shotgun (WGS) entry which is preliminary data.</text>
</comment>
<reference evidence="4" key="1">
    <citation type="journal article" date="2019" name="Int. J. Syst. Evol. Microbiol.">
        <title>The Global Catalogue of Microorganisms (GCM) 10K type strain sequencing project: providing services to taxonomists for standard genome sequencing and annotation.</title>
        <authorList>
            <consortium name="The Broad Institute Genomics Platform"/>
            <consortium name="The Broad Institute Genome Sequencing Center for Infectious Disease"/>
            <person name="Wu L."/>
            <person name="Ma J."/>
        </authorList>
    </citation>
    <scope>NUCLEOTIDE SEQUENCE [LARGE SCALE GENOMIC DNA]</scope>
    <source>
        <strain evidence="4">CGMCC 1.16275</strain>
    </source>
</reference>
<evidence type="ECO:0000313" key="4">
    <source>
        <dbReference type="Proteomes" id="UP001596456"/>
    </source>
</evidence>
<sequence>MIWNFDTLKGYTLRAADGSIGRVHDLLFEDRDWTVRYLVVDTGSFLFGRRVLIVPSVLGVPDAGAKEIEVALTMAQVESSPSIETDRPVNRQQEALLHRYYGWAPYWTIGGSVGGAAGMAAGLAPGLGIPPAAPLPPGAGGPPGEDGDGPPAEIGATETTGTETTGPDGDPHLRSTRELAGYTLTATDGDIGSIDSLLLDTDRWTVRRVVVDTGTWLPGRKVVIDTGWISTIEWAENRAGVSVPRSRVEAAPDYDVHRHQPLEGGGGT</sequence>
<dbReference type="InterPro" id="IPR011033">
    <property type="entry name" value="PRC_barrel-like_sf"/>
</dbReference>
<keyword evidence="4" id="KW-1185">Reference proteome</keyword>
<feature type="compositionally biased region" description="Low complexity" evidence="1">
    <location>
        <begin position="149"/>
        <end position="168"/>
    </location>
</feature>
<dbReference type="EMBL" id="JBHTCM010000007">
    <property type="protein sequence ID" value="MFC7332847.1"/>
    <property type="molecule type" value="Genomic_DNA"/>
</dbReference>
<dbReference type="InterPro" id="IPR014747">
    <property type="entry name" value="Bac_photo_RC_H_C"/>
</dbReference>
<evidence type="ECO:0000259" key="2">
    <source>
        <dbReference type="Pfam" id="PF05239"/>
    </source>
</evidence>
<name>A0ABW2KS73_9PROT</name>
<dbReference type="InterPro" id="IPR027275">
    <property type="entry name" value="PRC-brl_dom"/>
</dbReference>
<dbReference type="Pfam" id="PF05239">
    <property type="entry name" value="PRC"/>
    <property type="match status" value="1"/>
</dbReference>
<dbReference type="RefSeq" id="WP_377357549.1">
    <property type="nucleotide sequence ID" value="NZ_JBHTCM010000007.1"/>
</dbReference>
<accession>A0ABW2KS73</accession>
<feature type="domain" description="PRC-barrel" evidence="2">
    <location>
        <begin position="7"/>
        <end position="69"/>
    </location>
</feature>
<protein>
    <submittedName>
        <fullName evidence="3">PRC-barrel domain-containing protein</fullName>
    </submittedName>
</protein>